<proteinExistence type="inferred from homology"/>
<comment type="caution">
    <text evidence="3">The sequence shown here is derived from an EMBL/GenBank/DDBJ whole genome shotgun (WGS) entry which is preliminary data.</text>
</comment>
<feature type="region of interest" description="Disordered" evidence="2">
    <location>
        <begin position="1"/>
        <end position="29"/>
    </location>
</feature>
<feature type="region of interest" description="Disordered" evidence="2">
    <location>
        <begin position="251"/>
        <end position="291"/>
    </location>
</feature>
<keyword evidence="1" id="KW-0694">RNA-binding</keyword>
<feature type="compositionally biased region" description="Polar residues" evidence="2">
    <location>
        <begin position="272"/>
        <end position="285"/>
    </location>
</feature>
<dbReference type="GO" id="GO:0003743">
    <property type="term" value="F:translation initiation factor activity"/>
    <property type="evidence" value="ECO:0007669"/>
    <property type="project" value="UniProtKB-KW"/>
</dbReference>
<dbReference type="OrthoDB" id="17977at2759"/>
<feature type="compositionally biased region" description="Basic residues" evidence="2">
    <location>
        <begin position="165"/>
        <end position="180"/>
    </location>
</feature>
<dbReference type="SUPFAM" id="SSF55418">
    <property type="entry name" value="eIF4e-like"/>
    <property type="match status" value="1"/>
</dbReference>
<feature type="compositionally biased region" description="Low complexity" evidence="2">
    <location>
        <begin position="94"/>
        <end position="106"/>
    </location>
</feature>
<comment type="similarity">
    <text evidence="1">Belongs to the eukaryotic initiation factor 4E family.</text>
</comment>
<protein>
    <submittedName>
        <fullName evidence="3">Translation initiation factor eIF 4e-like domain-containing protein</fullName>
    </submittedName>
</protein>
<name>A0A1Y2B0B8_9TREE</name>
<dbReference type="STRING" id="71784.A0A1Y2B0B8"/>
<organism evidence="3 4">
    <name type="scientific">Naematelia encephala</name>
    <dbReference type="NCBI Taxonomy" id="71784"/>
    <lineage>
        <taxon>Eukaryota</taxon>
        <taxon>Fungi</taxon>
        <taxon>Dikarya</taxon>
        <taxon>Basidiomycota</taxon>
        <taxon>Agaricomycotina</taxon>
        <taxon>Tremellomycetes</taxon>
        <taxon>Tremellales</taxon>
        <taxon>Naemateliaceae</taxon>
        <taxon>Naematelia</taxon>
    </lineage>
</organism>
<evidence type="ECO:0000256" key="1">
    <source>
        <dbReference type="RuleBase" id="RU004374"/>
    </source>
</evidence>
<keyword evidence="1" id="KW-0648">Protein biosynthesis</keyword>
<dbReference type="InterPro" id="IPR001040">
    <property type="entry name" value="TIF_eIF_4E"/>
</dbReference>
<dbReference type="GO" id="GO:0000340">
    <property type="term" value="F:RNA 7-methylguanosine cap binding"/>
    <property type="evidence" value="ECO:0007669"/>
    <property type="project" value="TreeGrafter"/>
</dbReference>
<feature type="region of interest" description="Disordered" evidence="2">
    <location>
        <begin position="321"/>
        <end position="372"/>
    </location>
</feature>
<evidence type="ECO:0000313" key="4">
    <source>
        <dbReference type="Proteomes" id="UP000193986"/>
    </source>
</evidence>
<keyword evidence="1 3" id="KW-0396">Initiation factor</keyword>
<sequence>MESTTIPVITVEPPDTPSPPSTEDACSTTSDNLPSYFDRAPKHDFALQGFQTQDALNKLVHALSVHDIQQHLNSVRSLTSLGPFNAYDPNRTEPSSLLTSLSNPNSFTHTSAESGTKLRVEVFPPQQEGLGLGLGLGEDKAQEETKLEDTESDGTVKGMEGIVEKKKKKKSKKKKKKSGGVRKDEDVVEIEEPEVQAGIVVLTEEPSAAKVQPNSVIEESTTLIPPPVHSQTVDGDENTFVDPIAELLPITIPDTVDPLEKNQGSRKPETPGSDTTAFPTPQISITVLKPDESLFSSPEHVSYQLPSDPETDQEVLVRMPVITVQPPTRPSSEDTDSSTETPPDQETSSVAHSTPSTQAPATPPPDPCESDDLVAILTTDSPPSSERAYPLQDSWCLWFSDTSDTRMRQTRRHVESPSPSADVYSHGLCKIFTTGDLQHFAGTWKALRRRIAERQGRDIEPTGQPMKRGTEGLGVQVLGDDNNFHFFLDGVQPMWEDPMCAHGGKVMLSNSPTVLDMVFYETVLLLIGGSLYDHCPAPSGSNARVLGAVISKRKVATRVEIWLGGGEVLPLSWISSVTQFLAGYFPSHRVYPYKAFHR</sequence>
<feature type="compositionally biased region" description="Low complexity" evidence="2">
    <location>
        <begin position="351"/>
        <end position="360"/>
    </location>
</feature>
<evidence type="ECO:0000313" key="3">
    <source>
        <dbReference type="EMBL" id="ORY28279.1"/>
    </source>
</evidence>
<dbReference type="InterPro" id="IPR023398">
    <property type="entry name" value="TIF_eIF4e-like"/>
</dbReference>
<dbReference type="Pfam" id="PF01652">
    <property type="entry name" value="IF4E"/>
    <property type="match status" value="1"/>
</dbReference>
<dbReference type="AlphaFoldDB" id="A0A1Y2B0B8"/>
<dbReference type="Proteomes" id="UP000193986">
    <property type="component" value="Unassembled WGS sequence"/>
</dbReference>
<feature type="region of interest" description="Disordered" evidence="2">
    <location>
        <begin position="129"/>
        <end position="184"/>
    </location>
</feature>
<evidence type="ECO:0000256" key="2">
    <source>
        <dbReference type="SAM" id="MobiDB-lite"/>
    </source>
</evidence>
<dbReference type="PANTHER" id="PTHR11960:SF71">
    <property type="entry name" value="TRANSLATION INITIATION FACTOR 4E"/>
    <property type="match status" value="1"/>
</dbReference>
<keyword evidence="4" id="KW-1185">Reference proteome</keyword>
<dbReference type="PANTHER" id="PTHR11960">
    <property type="entry name" value="EUKARYOTIC TRANSLATION INITIATION FACTOR 4E RELATED"/>
    <property type="match status" value="1"/>
</dbReference>
<accession>A0A1Y2B0B8</accession>
<feature type="compositionally biased region" description="Basic and acidic residues" evidence="2">
    <location>
        <begin position="137"/>
        <end position="149"/>
    </location>
</feature>
<feature type="region of interest" description="Disordered" evidence="2">
    <location>
        <begin position="93"/>
        <end position="117"/>
    </location>
</feature>
<dbReference type="EMBL" id="MCFC01000032">
    <property type="protein sequence ID" value="ORY28279.1"/>
    <property type="molecule type" value="Genomic_DNA"/>
</dbReference>
<dbReference type="GO" id="GO:0016281">
    <property type="term" value="C:eukaryotic translation initiation factor 4F complex"/>
    <property type="evidence" value="ECO:0007669"/>
    <property type="project" value="TreeGrafter"/>
</dbReference>
<reference evidence="3 4" key="1">
    <citation type="submission" date="2016-07" db="EMBL/GenBank/DDBJ databases">
        <title>Pervasive Adenine N6-methylation of Active Genes in Fungi.</title>
        <authorList>
            <consortium name="DOE Joint Genome Institute"/>
            <person name="Mondo S.J."/>
            <person name="Dannebaum R.O."/>
            <person name="Kuo R.C."/>
            <person name="Labutti K."/>
            <person name="Haridas S."/>
            <person name="Kuo A."/>
            <person name="Salamov A."/>
            <person name="Ahrendt S.R."/>
            <person name="Lipzen A."/>
            <person name="Sullivan W."/>
            <person name="Andreopoulos W.B."/>
            <person name="Clum A."/>
            <person name="Lindquist E."/>
            <person name="Daum C."/>
            <person name="Ramamoorthy G.K."/>
            <person name="Gryganskyi A."/>
            <person name="Culley D."/>
            <person name="Magnuson J.K."/>
            <person name="James T.Y."/>
            <person name="O'Malley M.A."/>
            <person name="Stajich J.E."/>
            <person name="Spatafora J.W."/>
            <person name="Visel A."/>
            <person name="Grigoriev I.V."/>
        </authorList>
    </citation>
    <scope>NUCLEOTIDE SEQUENCE [LARGE SCALE GENOMIC DNA]</scope>
    <source>
        <strain evidence="3 4">68-887.2</strain>
    </source>
</reference>
<dbReference type="Gene3D" id="3.30.760.10">
    <property type="entry name" value="RNA Cap, Translation Initiation Factor Eif4e"/>
    <property type="match status" value="1"/>
</dbReference>
<dbReference type="InParanoid" id="A0A1Y2B0B8"/>
<gene>
    <name evidence="3" type="ORF">BCR39DRAFT_206111</name>
</gene>